<evidence type="ECO:0000313" key="2">
    <source>
        <dbReference type="Proteomes" id="UP001457282"/>
    </source>
</evidence>
<name>A0AAW1YQ33_RUBAR</name>
<reference evidence="1 2" key="1">
    <citation type="journal article" date="2023" name="G3 (Bethesda)">
        <title>A chromosome-length genome assembly and annotation of blackberry (Rubus argutus, cv. 'Hillquist').</title>
        <authorList>
            <person name="Bruna T."/>
            <person name="Aryal R."/>
            <person name="Dudchenko O."/>
            <person name="Sargent D.J."/>
            <person name="Mead D."/>
            <person name="Buti M."/>
            <person name="Cavallini A."/>
            <person name="Hytonen T."/>
            <person name="Andres J."/>
            <person name="Pham M."/>
            <person name="Weisz D."/>
            <person name="Mascagni F."/>
            <person name="Usai G."/>
            <person name="Natali L."/>
            <person name="Bassil N."/>
            <person name="Fernandez G.E."/>
            <person name="Lomsadze A."/>
            <person name="Armour M."/>
            <person name="Olukolu B."/>
            <person name="Poorten T."/>
            <person name="Britton C."/>
            <person name="Davik J."/>
            <person name="Ashrafi H."/>
            <person name="Aiden E.L."/>
            <person name="Borodovsky M."/>
            <person name="Worthington M."/>
        </authorList>
    </citation>
    <scope>NUCLEOTIDE SEQUENCE [LARGE SCALE GENOMIC DNA]</scope>
    <source>
        <strain evidence="1">PI 553951</strain>
    </source>
</reference>
<dbReference type="Proteomes" id="UP001457282">
    <property type="component" value="Unassembled WGS sequence"/>
</dbReference>
<keyword evidence="2" id="KW-1185">Reference proteome</keyword>
<proteinExistence type="predicted"/>
<gene>
    <name evidence="1" type="ORF">M0R45_006189</name>
</gene>
<organism evidence="1 2">
    <name type="scientific">Rubus argutus</name>
    <name type="common">Southern blackberry</name>
    <dbReference type="NCBI Taxonomy" id="59490"/>
    <lineage>
        <taxon>Eukaryota</taxon>
        <taxon>Viridiplantae</taxon>
        <taxon>Streptophyta</taxon>
        <taxon>Embryophyta</taxon>
        <taxon>Tracheophyta</taxon>
        <taxon>Spermatophyta</taxon>
        <taxon>Magnoliopsida</taxon>
        <taxon>eudicotyledons</taxon>
        <taxon>Gunneridae</taxon>
        <taxon>Pentapetalae</taxon>
        <taxon>rosids</taxon>
        <taxon>fabids</taxon>
        <taxon>Rosales</taxon>
        <taxon>Rosaceae</taxon>
        <taxon>Rosoideae</taxon>
        <taxon>Rosoideae incertae sedis</taxon>
        <taxon>Rubus</taxon>
    </lineage>
</organism>
<comment type="caution">
    <text evidence="1">The sequence shown here is derived from an EMBL/GenBank/DDBJ whole genome shotgun (WGS) entry which is preliminary data.</text>
</comment>
<dbReference type="AlphaFoldDB" id="A0AAW1YQ33"/>
<evidence type="ECO:0008006" key="3">
    <source>
        <dbReference type="Google" id="ProtNLM"/>
    </source>
</evidence>
<protein>
    <recommendedName>
        <fullName evidence="3">Cytochrome c biogenesis B</fullName>
    </recommendedName>
</protein>
<dbReference type="EMBL" id="JBEDUW010000001">
    <property type="protein sequence ID" value="KAK9950714.1"/>
    <property type="molecule type" value="Genomic_DNA"/>
</dbReference>
<accession>A0AAW1YQ33</accession>
<sequence>MPFHFLGGGPKPASLKLSDSGQIAESITPTMISISSLLLFTVSENLRKFLRSGPNQQHHYNCPTLAKFQCQSPTPSYDDILIPFIQGCFSSLFLETHAYGSSMTLLFGSYPF</sequence>
<evidence type="ECO:0000313" key="1">
    <source>
        <dbReference type="EMBL" id="KAK9950714.1"/>
    </source>
</evidence>